<accession>A0A1Y2J4W6</accession>
<dbReference type="STRING" id="1353009.A0A1Y2J4W6"/>
<dbReference type="SUPFAM" id="SSF50129">
    <property type="entry name" value="GroES-like"/>
    <property type="match status" value="1"/>
</dbReference>
<organism evidence="2 3">
    <name type="scientific">Trametes coccinea (strain BRFM310)</name>
    <name type="common">Pycnoporus coccineus</name>
    <dbReference type="NCBI Taxonomy" id="1353009"/>
    <lineage>
        <taxon>Eukaryota</taxon>
        <taxon>Fungi</taxon>
        <taxon>Dikarya</taxon>
        <taxon>Basidiomycota</taxon>
        <taxon>Agaricomycotina</taxon>
        <taxon>Agaricomycetes</taxon>
        <taxon>Polyporales</taxon>
        <taxon>Polyporaceae</taxon>
        <taxon>Trametes</taxon>
    </lineage>
</organism>
<dbReference type="AlphaFoldDB" id="A0A1Y2J4W6"/>
<dbReference type="Gene3D" id="3.90.180.10">
    <property type="entry name" value="Medium-chain alcohol dehydrogenases, catalytic domain"/>
    <property type="match status" value="1"/>
</dbReference>
<dbReference type="Pfam" id="PF08240">
    <property type="entry name" value="ADH_N"/>
    <property type="match status" value="1"/>
</dbReference>
<evidence type="ECO:0000313" key="3">
    <source>
        <dbReference type="Proteomes" id="UP000193067"/>
    </source>
</evidence>
<dbReference type="InterPro" id="IPR051397">
    <property type="entry name" value="Zn-ADH-like_protein"/>
</dbReference>
<dbReference type="InterPro" id="IPR011032">
    <property type="entry name" value="GroES-like_sf"/>
</dbReference>
<protein>
    <submittedName>
        <fullName evidence="2">Alcohol dehydrogenase</fullName>
    </submittedName>
</protein>
<dbReference type="GO" id="GO:0016491">
    <property type="term" value="F:oxidoreductase activity"/>
    <property type="evidence" value="ECO:0007669"/>
    <property type="project" value="TreeGrafter"/>
</dbReference>
<dbReference type="GO" id="GO:0005739">
    <property type="term" value="C:mitochondrion"/>
    <property type="evidence" value="ECO:0007669"/>
    <property type="project" value="TreeGrafter"/>
</dbReference>
<dbReference type="InterPro" id="IPR036291">
    <property type="entry name" value="NAD(P)-bd_dom_sf"/>
</dbReference>
<gene>
    <name evidence="2" type="ORF">PYCCODRAFT_1336199</name>
</gene>
<feature type="domain" description="Alcohol dehydrogenase-like N-terminal" evidence="1">
    <location>
        <begin position="29"/>
        <end position="147"/>
    </location>
</feature>
<reference evidence="2 3" key="1">
    <citation type="journal article" date="2015" name="Biotechnol. Biofuels">
        <title>Enhanced degradation of softwood versus hardwood by the white-rot fungus Pycnoporus coccineus.</title>
        <authorList>
            <person name="Couturier M."/>
            <person name="Navarro D."/>
            <person name="Chevret D."/>
            <person name="Henrissat B."/>
            <person name="Piumi F."/>
            <person name="Ruiz-Duenas F.J."/>
            <person name="Martinez A.T."/>
            <person name="Grigoriev I.V."/>
            <person name="Riley R."/>
            <person name="Lipzen A."/>
            <person name="Berrin J.G."/>
            <person name="Master E.R."/>
            <person name="Rosso M.N."/>
        </authorList>
    </citation>
    <scope>NUCLEOTIDE SEQUENCE [LARGE SCALE GENOMIC DNA]</scope>
    <source>
        <strain evidence="2 3">BRFM310</strain>
    </source>
</reference>
<dbReference type="OrthoDB" id="203908at2759"/>
<evidence type="ECO:0000313" key="2">
    <source>
        <dbReference type="EMBL" id="OSD08460.1"/>
    </source>
</evidence>
<dbReference type="SUPFAM" id="SSF51735">
    <property type="entry name" value="NAD(P)-binding Rossmann-fold domains"/>
    <property type="match status" value="1"/>
</dbReference>
<feature type="non-terminal residue" evidence="2">
    <location>
        <position position="370"/>
    </location>
</feature>
<feature type="non-terminal residue" evidence="2">
    <location>
        <position position="1"/>
    </location>
</feature>
<dbReference type="InterPro" id="IPR013154">
    <property type="entry name" value="ADH-like_N"/>
</dbReference>
<dbReference type="Gene3D" id="3.40.50.720">
    <property type="entry name" value="NAD(P)-binding Rossmann-like Domain"/>
    <property type="match status" value="1"/>
</dbReference>
<sequence length="370" mass="39687">PPTQRALVLTSTAQPLELRTIPTPTASTGSAIVRVMATTVLTYGREIVTGVRTHPYPRPYVPGTAAVGTIVALGSDATTLRVGDLVVTDTFIRARDDPDVRFLQGIHQGGPDGSPYVRLVGDENGYRNGSYAEYFKVPLENCHRLPEKVGGAPATPIEWLRLSNMLIPFGGLTSDGGVDLRPGETIVIAPATGGFSGSAVELALDMGAHVVALGRSLEGLRRLENGLKEFVDRGRLRTVQMSDNVTPEDLAKAIGTVDCYLDLSPAAAANSPHLKACILALGVRGRACLMGGIEGDVALPHGVIMRNDLKITGKWMYERKSVGELIKMAEAGVLYLGRGESWSFKLEDWDAALLHAEKHARWGQITVFEP</sequence>
<evidence type="ECO:0000259" key="1">
    <source>
        <dbReference type="Pfam" id="PF08240"/>
    </source>
</evidence>
<name>A0A1Y2J4W6_TRAC3</name>
<dbReference type="PANTHER" id="PTHR43677">
    <property type="entry name" value="SHORT-CHAIN DEHYDROGENASE/REDUCTASE"/>
    <property type="match status" value="1"/>
</dbReference>
<proteinExistence type="predicted"/>
<keyword evidence="3" id="KW-1185">Reference proteome</keyword>
<dbReference type="EMBL" id="KZ084086">
    <property type="protein sequence ID" value="OSD08460.1"/>
    <property type="molecule type" value="Genomic_DNA"/>
</dbReference>
<dbReference type="Proteomes" id="UP000193067">
    <property type="component" value="Unassembled WGS sequence"/>
</dbReference>
<dbReference type="CDD" id="cd05188">
    <property type="entry name" value="MDR"/>
    <property type="match status" value="1"/>
</dbReference>
<dbReference type="PANTHER" id="PTHR43677:SF4">
    <property type="entry name" value="QUINONE OXIDOREDUCTASE-LIKE PROTEIN 2"/>
    <property type="match status" value="1"/>
</dbReference>